<dbReference type="InterPro" id="IPR032093">
    <property type="entry name" value="PhoD_N"/>
</dbReference>
<dbReference type="Pfam" id="PF16655">
    <property type="entry name" value="PhoD_N"/>
    <property type="match status" value="1"/>
</dbReference>
<evidence type="ECO:0000259" key="2">
    <source>
        <dbReference type="Pfam" id="PF16655"/>
    </source>
</evidence>
<dbReference type="SUPFAM" id="SSF56300">
    <property type="entry name" value="Metallo-dependent phosphatases"/>
    <property type="match status" value="1"/>
</dbReference>
<dbReference type="InParanoid" id="A0A4R5CIH4"/>
<evidence type="ECO:0000313" key="4">
    <source>
        <dbReference type="Proteomes" id="UP000294739"/>
    </source>
</evidence>
<dbReference type="InterPro" id="IPR018946">
    <property type="entry name" value="PhoD-like_MPP"/>
</dbReference>
<reference evidence="3 4" key="1">
    <citation type="submission" date="2019-03" db="EMBL/GenBank/DDBJ databases">
        <title>Draft genome sequences of novel Actinobacteria.</title>
        <authorList>
            <person name="Sahin N."/>
            <person name="Ay H."/>
            <person name="Saygin H."/>
        </authorList>
    </citation>
    <scope>NUCLEOTIDE SEQUENCE [LARGE SCALE GENOMIC DNA]</scope>
    <source>
        <strain evidence="3 4">5K138</strain>
    </source>
</reference>
<gene>
    <name evidence="3" type="ORF">E1269_28310</name>
</gene>
<name>A0A4R5CIH4_9ACTN</name>
<feature type="domain" description="PhoD-like phosphatase metallophosphatase" evidence="1">
    <location>
        <begin position="160"/>
        <end position="493"/>
    </location>
</feature>
<accession>A0A4R5CIH4</accession>
<dbReference type="OrthoDB" id="327733at2"/>
<dbReference type="Proteomes" id="UP000294739">
    <property type="component" value="Unassembled WGS sequence"/>
</dbReference>
<dbReference type="InterPro" id="IPR029052">
    <property type="entry name" value="Metallo-depent_PP-like"/>
</dbReference>
<dbReference type="PROSITE" id="PS51318">
    <property type="entry name" value="TAT"/>
    <property type="match status" value="1"/>
</dbReference>
<dbReference type="Gene3D" id="2.60.40.380">
    <property type="entry name" value="Purple acid phosphatase-like, N-terminal"/>
    <property type="match status" value="1"/>
</dbReference>
<evidence type="ECO:0000313" key="3">
    <source>
        <dbReference type="EMBL" id="TDD98909.1"/>
    </source>
</evidence>
<dbReference type="EMBL" id="SMKZ01000064">
    <property type="protein sequence ID" value="TDD98909.1"/>
    <property type="molecule type" value="Genomic_DNA"/>
</dbReference>
<dbReference type="RefSeq" id="WP_131900950.1">
    <property type="nucleotide sequence ID" value="NZ_SMKZ01000064.1"/>
</dbReference>
<dbReference type="PANTHER" id="PTHR43606:SF2">
    <property type="entry name" value="ALKALINE PHOSPHATASE FAMILY PROTEIN (AFU_ORTHOLOGUE AFUA_5G03860)"/>
    <property type="match status" value="1"/>
</dbReference>
<organism evidence="3 4">
    <name type="scientific">Jiangella asiatica</name>
    <dbReference type="NCBI Taxonomy" id="2530372"/>
    <lineage>
        <taxon>Bacteria</taxon>
        <taxon>Bacillati</taxon>
        <taxon>Actinomycetota</taxon>
        <taxon>Actinomycetes</taxon>
        <taxon>Jiangellales</taxon>
        <taxon>Jiangellaceae</taxon>
        <taxon>Jiangella</taxon>
    </lineage>
</organism>
<comment type="caution">
    <text evidence="3">The sequence shown here is derived from an EMBL/GenBank/DDBJ whole genome shotgun (WGS) entry which is preliminary data.</text>
</comment>
<dbReference type="InterPro" id="IPR006311">
    <property type="entry name" value="TAT_signal"/>
</dbReference>
<proteinExistence type="predicted"/>
<dbReference type="PANTHER" id="PTHR43606">
    <property type="entry name" value="PHOSPHATASE, PUTATIVE (AFU_ORTHOLOGUE AFUA_6G08710)-RELATED"/>
    <property type="match status" value="1"/>
</dbReference>
<sequence>MPDRQLTLDRRRFLALAGGGAVTFAAALTGFSAAPVRANPVFRQNPFTLGVASGDPLPDGVVLWTRLAPEPLAVDGSGGMAAQSVPVQWQLARDPAFGQVERSGTVRATPELAHSVHAEVTGLEPDREYWYRFRAGRELSAVGRTRTAPAVDARPNDVTFAFASCQNYSEGFFTAYRHLAADGVDLVVHLGDYIYEGSGQGTIGRGHLPAVECHSLQDYRVRYSQYKTDPDLQAGHAAAPWIVVLDDHEIDNNWADDLDGGDAGGPEFLARRTAAMQAYYENTPLRRASMPSGPDMQLYRRLRYGTLADFNVVDTRQHRDNQACGDGRQIDCEERLDPARTMLGDAQEAWLLDGLEGSPATWKVMANQIFMMQADHDAGPVQAFGMDTWDGYAAARSRLLTGVRDRGVENLVVITGDAHRSVAADLKLDFDDPESATVGTEFLSTSISASGDGVDQDALGQVWLAENPHMKFHNVQRGYALCTLTPESWRTDYRVMPYVRQPDAPVSTRASVYVEAGRPGIVQVDAD</sequence>
<dbReference type="Gene3D" id="3.60.21.70">
    <property type="entry name" value="PhoD-like phosphatase"/>
    <property type="match status" value="1"/>
</dbReference>
<dbReference type="CDD" id="cd07389">
    <property type="entry name" value="MPP_PhoD"/>
    <property type="match status" value="1"/>
</dbReference>
<dbReference type="AlphaFoldDB" id="A0A4R5CIH4"/>
<protein>
    <submittedName>
        <fullName evidence="3">Alkaline phosphatase</fullName>
    </submittedName>
</protein>
<keyword evidence="4" id="KW-1185">Reference proteome</keyword>
<evidence type="ECO:0000259" key="1">
    <source>
        <dbReference type="Pfam" id="PF09423"/>
    </source>
</evidence>
<dbReference type="Pfam" id="PF09423">
    <property type="entry name" value="PhoD"/>
    <property type="match status" value="1"/>
</dbReference>
<feature type="domain" description="Phospholipase D N-terminal" evidence="2">
    <location>
        <begin position="49"/>
        <end position="147"/>
    </location>
</feature>
<dbReference type="InterPro" id="IPR038607">
    <property type="entry name" value="PhoD-like_sf"/>
</dbReference>
<dbReference type="InterPro" id="IPR052900">
    <property type="entry name" value="Phospholipid_Metab_Enz"/>
</dbReference>